<dbReference type="Proteomes" id="UP000229498">
    <property type="component" value="Unassembled WGS sequence"/>
</dbReference>
<dbReference type="SUPFAM" id="SSF53850">
    <property type="entry name" value="Periplasmic binding protein-like II"/>
    <property type="match status" value="1"/>
</dbReference>
<accession>A0A2M9G780</accession>
<dbReference type="PANTHER" id="PTHR30290">
    <property type="entry name" value="PERIPLASMIC BINDING COMPONENT OF ABC TRANSPORTER"/>
    <property type="match status" value="1"/>
</dbReference>
<dbReference type="GO" id="GO:1904680">
    <property type="term" value="F:peptide transmembrane transporter activity"/>
    <property type="evidence" value="ECO:0007669"/>
    <property type="project" value="TreeGrafter"/>
</dbReference>
<evidence type="ECO:0000256" key="3">
    <source>
        <dbReference type="ARBA" id="ARBA00022729"/>
    </source>
</evidence>
<name>A0A2M9G780_9PROT</name>
<feature type="domain" description="Solute-binding protein family 5" evidence="6">
    <location>
        <begin position="106"/>
        <end position="506"/>
    </location>
</feature>
<dbReference type="AlphaFoldDB" id="A0A2M9G780"/>
<evidence type="ECO:0000256" key="2">
    <source>
        <dbReference type="ARBA" id="ARBA00005695"/>
    </source>
</evidence>
<sequence length="607" mass="69029">MVRRGFLGALLATLFAVPATAGAQDDIVRSHALSLIGEPQYERGFDHLDFVNPDAPKGGTLRMSAFGGFDSLNPYIPKGNPAGAASLAVETLMDQHLGEPSTEYGLIAESVEHPKDHSWVIFNLRPEARFHDGSPVTAEDVAFSFEVLRDKGQPFYRYYYRNVTEAKVLDTHRIRFDFSETGNRELPQIMGQLPVMSKAYWADREFGATTLEAPMGSGPYRVSAVEPNRRVVLERVEDYWGRDLGINRGRYNYDRVQYEYFADRTAVLEAFKGYVYDYRTENSSKDWATAYEFPAVERGDVKVELVPHSRPTGMQGFIYNLRRPLFQDPALREALSYAFDFEWANKNLFYGQYERTESFFSNTELASQGLPSEAELELLEPLRGMIPEEVFTEPYSPPSTAENSLRENLGKAFQILREAGYKFENKTLLTPEGEPVSFEILLADPQFERIVLPFIENLRRLGVDASLRTVDAAQYQNRVRDFDYDMVVGSYPQSESPGNEQRDFFGSEAAERPGSRNLAGIRSEAVDRLIDNIIFAENREALVTATRALDRVLLHSHIVIPQWHISALRIAYWDKFGRPPVDPDYGVDVFAWWILPEKAAELAETYK</sequence>
<dbReference type="Pfam" id="PF00496">
    <property type="entry name" value="SBP_bac_5"/>
    <property type="match status" value="1"/>
</dbReference>
<dbReference type="Gene3D" id="3.40.190.10">
    <property type="entry name" value="Periplasmic binding protein-like II"/>
    <property type="match status" value="1"/>
</dbReference>
<feature type="signal peptide" evidence="5">
    <location>
        <begin position="1"/>
        <end position="23"/>
    </location>
</feature>
<dbReference type="OrthoDB" id="9803988at2"/>
<evidence type="ECO:0000313" key="7">
    <source>
        <dbReference type="EMBL" id="PJK31578.1"/>
    </source>
</evidence>
<feature type="region of interest" description="Disordered" evidence="4">
    <location>
        <begin position="490"/>
        <end position="511"/>
    </location>
</feature>
<comment type="caution">
    <text evidence="7">The sequence shown here is derived from an EMBL/GenBank/DDBJ whole genome shotgun (WGS) entry which is preliminary data.</text>
</comment>
<evidence type="ECO:0000256" key="1">
    <source>
        <dbReference type="ARBA" id="ARBA00004418"/>
    </source>
</evidence>
<dbReference type="GO" id="GO:0015833">
    <property type="term" value="P:peptide transport"/>
    <property type="evidence" value="ECO:0007669"/>
    <property type="project" value="TreeGrafter"/>
</dbReference>
<dbReference type="GO" id="GO:0030288">
    <property type="term" value="C:outer membrane-bounded periplasmic space"/>
    <property type="evidence" value="ECO:0007669"/>
    <property type="project" value="TreeGrafter"/>
</dbReference>
<dbReference type="PIRSF" id="PIRSF002741">
    <property type="entry name" value="MppA"/>
    <property type="match status" value="1"/>
</dbReference>
<dbReference type="RefSeq" id="WP_109794404.1">
    <property type="nucleotide sequence ID" value="NZ_PHIG01000004.1"/>
</dbReference>
<feature type="compositionally biased region" description="Basic and acidic residues" evidence="4">
    <location>
        <begin position="500"/>
        <end position="511"/>
    </location>
</feature>
<organism evidence="7 8">
    <name type="scientific">Minwuia thermotolerans</name>
    <dbReference type="NCBI Taxonomy" id="2056226"/>
    <lineage>
        <taxon>Bacteria</taxon>
        <taxon>Pseudomonadati</taxon>
        <taxon>Pseudomonadota</taxon>
        <taxon>Alphaproteobacteria</taxon>
        <taxon>Minwuiales</taxon>
        <taxon>Minwuiaceae</taxon>
        <taxon>Minwuia</taxon>
    </lineage>
</organism>
<evidence type="ECO:0000256" key="4">
    <source>
        <dbReference type="SAM" id="MobiDB-lite"/>
    </source>
</evidence>
<dbReference type="InterPro" id="IPR030678">
    <property type="entry name" value="Peptide/Ni-bd"/>
</dbReference>
<gene>
    <name evidence="7" type="ORF">CVT23_00530</name>
</gene>
<dbReference type="CDD" id="cd08497">
    <property type="entry name" value="MbnE-like"/>
    <property type="match status" value="1"/>
</dbReference>
<keyword evidence="8" id="KW-1185">Reference proteome</keyword>
<dbReference type="GO" id="GO:0042884">
    <property type="term" value="P:microcin transport"/>
    <property type="evidence" value="ECO:0007669"/>
    <property type="project" value="TreeGrafter"/>
</dbReference>
<evidence type="ECO:0000256" key="5">
    <source>
        <dbReference type="SAM" id="SignalP"/>
    </source>
</evidence>
<dbReference type="Gene3D" id="3.10.105.10">
    <property type="entry name" value="Dipeptide-binding Protein, Domain 3"/>
    <property type="match status" value="1"/>
</dbReference>
<feature type="chain" id="PRO_5014909359" description="Solute-binding protein family 5 domain-containing protein" evidence="5">
    <location>
        <begin position="24"/>
        <end position="607"/>
    </location>
</feature>
<protein>
    <recommendedName>
        <fullName evidence="6">Solute-binding protein family 5 domain-containing protein</fullName>
    </recommendedName>
</protein>
<dbReference type="InterPro" id="IPR000914">
    <property type="entry name" value="SBP_5_dom"/>
</dbReference>
<evidence type="ECO:0000313" key="8">
    <source>
        <dbReference type="Proteomes" id="UP000229498"/>
    </source>
</evidence>
<dbReference type="EMBL" id="PHIG01000004">
    <property type="protein sequence ID" value="PJK31578.1"/>
    <property type="molecule type" value="Genomic_DNA"/>
</dbReference>
<evidence type="ECO:0000259" key="6">
    <source>
        <dbReference type="Pfam" id="PF00496"/>
    </source>
</evidence>
<keyword evidence="3 5" id="KW-0732">Signal</keyword>
<dbReference type="PANTHER" id="PTHR30290:SF64">
    <property type="entry name" value="ABC TRANSPORTER PERIPLASMIC BINDING PROTEIN"/>
    <property type="match status" value="1"/>
</dbReference>
<dbReference type="InterPro" id="IPR039424">
    <property type="entry name" value="SBP_5"/>
</dbReference>
<comment type="similarity">
    <text evidence="2">Belongs to the bacterial solute-binding protein 5 family.</text>
</comment>
<dbReference type="GO" id="GO:0043190">
    <property type="term" value="C:ATP-binding cassette (ABC) transporter complex"/>
    <property type="evidence" value="ECO:0007669"/>
    <property type="project" value="InterPro"/>
</dbReference>
<reference evidence="7 8" key="1">
    <citation type="submission" date="2017-11" db="EMBL/GenBank/DDBJ databases">
        <title>Draft genome sequence of Rhizobiales bacterium SY3-13.</title>
        <authorList>
            <person name="Sun C."/>
        </authorList>
    </citation>
    <scope>NUCLEOTIDE SEQUENCE [LARGE SCALE GENOMIC DNA]</scope>
    <source>
        <strain evidence="7 8">SY3-13</strain>
    </source>
</reference>
<proteinExistence type="inferred from homology"/>
<comment type="subcellular location">
    <subcellularLocation>
        <location evidence="1">Periplasm</location>
    </subcellularLocation>
</comment>